<dbReference type="PANTHER" id="PTHR33099">
    <property type="entry name" value="FE2OG DIOXYGENASE DOMAIN-CONTAINING PROTEIN"/>
    <property type="match status" value="1"/>
</dbReference>
<protein>
    <submittedName>
        <fullName evidence="2">Uncharacterized protein</fullName>
    </submittedName>
</protein>
<evidence type="ECO:0000313" key="3">
    <source>
        <dbReference type="Proteomes" id="UP000077266"/>
    </source>
</evidence>
<accession>A0A165HV51</accession>
<organism evidence="2 3">
    <name type="scientific">Exidia glandulosa HHB12029</name>
    <dbReference type="NCBI Taxonomy" id="1314781"/>
    <lineage>
        <taxon>Eukaryota</taxon>
        <taxon>Fungi</taxon>
        <taxon>Dikarya</taxon>
        <taxon>Basidiomycota</taxon>
        <taxon>Agaricomycotina</taxon>
        <taxon>Agaricomycetes</taxon>
        <taxon>Auriculariales</taxon>
        <taxon>Exidiaceae</taxon>
        <taxon>Exidia</taxon>
    </lineage>
</organism>
<dbReference type="PANTHER" id="PTHR33099:SF7">
    <property type="entry name" value="MYND-TYPE DOMAIN-CONTAINING PROTEIN"/>
    <property type="match status" value="1"/>
</dbReference>
<dbReference type="InParanoid" id="A0A165HV51"/>
<sequence length="434" mass="48040">MPSITSSAQEAQLGAQVGVDEDGIPLVAHPSQDIQSDLKDALTSDLEFRGTFAFSAVHDNAPNPNLQVDGLGTVGVPLGDFMAGGFKSVCVDRANGKTNVWELEAAHVHCDNKLWDKWIQNLRETVCKELGVGPAGQMVPVVLKKLVLCGLGARPFDFLKSEPSPGTFASMLVLLPSRFRGGAAKAMFEGHTVDIDLKGKGASKTVVVAAYTDVELQSDKVTSGYCFALLYELFQPPESGFPPIRPPTEPVAVTQIRHVLLSWKQQDGVWPDKIVWMLDKHYEDIYDRKARKCLQGNDAVILRTLRRIAREIGVHIGLTQLCHSVENRVAESSDGEEDDDPELDSDGDYEDVRTTSFSELLNLHGGVIRDDIEWDDDDEEVLPRSCDVVFKPGRDKETERIREFGSDDIEYRYRRTAIVIWPATSEFHMDGEAA</sequence>
<proteinExistence type="predicted"/>
<keyword evidence="3" id="KW-1185">Reference proteome</keyword>
<dbReference type="EMBL" id="KV426007">
    <property type="protein sequence ID" value="KZV92503.1"/>
    <property type="molecule type" value="Genomic_DNA"/>
</dbReference>
<evidence type="ECO:0000313" key="2">
    <source>
        <dbReference type="EMBL" id="KZV92503.1"/>
    </source>
</evidence>
<gene>
    <name evidence="2" type="ORF">EXIGLDRAFT_836408</name>
</gene>
<dbReference type="Proteomes" id="UP000077266">
    <property type="component" value="Unassembled WGS sequence"/>
</dbReference>
<dbReference type="OrthoDB" id="3266192at2759"/>
<evidence type="ECO:0000256" key="1">
    <source>
        <dbReference type="SAM" id="MobiDB-lite"/>
    </source>
</evidence>
<reference evidence="2 3" key="1">
    <citation type="journal article" date="2016" name="Mol. Biol. Evol.">
        <title>Comparative Genomics of Early-Diverging Mushroom-Forming Fungi Provides Insights into the Origins of Lignocellulose Decay Capabilities.</title>
        <authorList>
            <person name="Nagy L.G."/>
            <person name="Riley R."/>
            <person name="Tritt A."/>
            <person name="Adam C."/>
            <person name="Daum C."/>
            <person name="Floudas D."/>
            <person name="Sun H."/>
            <person name="Yadav J.S."/>
            <person name="Pangilinan J."/>
            <person name="Larsson K.H."/>
            <person name="Matsuura K."/>
            <person name="Barry K."/>
            <person name="Labutti K."/>
            <person name="Kuo R."/>
            <person name="Ohm R.A."/>
            <person name="Bhattacharya S.S."/>
            <person name="Shirouzu T."/>
            <person name="Yoshinaga Y."/>
            <person name="Martin F.M."/>
            <person name="Grigoriev I.V."/>
            <person name="Hibbett D.S."/>
        </authorList>
    </citation>
    <scope>NUCLEOTIDE SEQUENCE [LARGE SCALE GENOMIC DNA]</scope>
    <source>
        <strain evidence="2 3">HHB12029</strain>
    </source>
</reference>
<feature type="region of interest" description="Disordered" evidence="1">
    <location>
        <begin position="328"/>
        <end position="349"/>
    </location>
</feature>
<dbReference type="AlphaFoldDB" id="A0A165HV51"/>
<name>A0A165HV51_EXIGL</name>
<feature type="compositionally biased region" description="Acidic residues" evidence="1">
    <location>
        <begin position="333"/>
        <end position="349"/>
    </location>
</feature>